<feature type="transmembrane region" description="Helical" evidence="6">
    <location>
        <begin position="6"/>
        <end position="26"/>
    </location>
</feature>
<reference evidence="8" key="1">
    <citation type="submission" date="2020-12" db="UniProtKB">
        <authorList>
            <consortium name="WormBaseParasite"/>
        </authorList>
    </citation>
    <scope>IDENTIFICATION</scope>
    <source>
        <strain evidence="8">MHco3</strain>
    </source>
</reference>
<dbReference type="InterPro" id="IPR000609">
    <property type="entry name" value="7TM_GPCR_serpentine_rcpt_Srg"/>
</dbReference>
<accession>A0A7I4Y2A8</accession>
<dbReference type="GO" id="GO:0004888">
    <property type="term" value="F:transmembrane signaling receptor activity"/>
    <property type="evidence" value="ECO:0007669"/>
    <property type="project" value="InterPro"/>
</dbReference>
<dbReference type="PANTHER" id="PTHR31552:SF8">
    <property type="entry name" value="SERPENTINE RECEPTOR CLASS GAMMA"/>
    <property type="match status" value="1"/>
</dbReference>
<comment type="subcellular location">
    <subcellularLocation>
        <location evidence="1">Membrane</location>
        <topology evidence="1">Multi-pass membrane protein</topology>
    </subcellularLocation>
</comment>
<evidence type="ECO:0000256" key="3">
    <source>
        <dbReference type="ARBA" id="ARBA00022692"/>
    </source>
</evidence>
<comment type="caution">
    <text evidence="6">Lacks conserved residue(s) required for the propagation of feature annotation.</text>
</comment>
<dbReference type="GO" id="GO:0007606">
    <property type="term" value="P:sensory perception of chemical stimulus"/>
    <property type="evidence" value="ECO:0007669"/>
    <property type="project" value="UniProtKB-UniRule"/>
</dbReference>
<keyword evidence="4 6" id="KW-1133">Transmembrane helix</keyword>
<organism evidence="7 8">
    <name type="scientific">Haemonchus contortus</name>
    <name type="common">Barber pole worm</name>
    <dbReference type="NCBI Taxonomy" id="6289"/>
    <lineage>
        <taxon>Eukaryota</taxon>
        <taxon>Metazoa</taxon>
        <taxon>Ecdysozoa</taxon>
        <taxon>Nematoda</taxon>
        <taxon>Chromadorea</taxon>
        <taxon>Rhabditida</taxon>
        <taxon>Rhabditina</taxon>
        <taxon>Rhabditomorpha</taxon>
        <taxon>Strongyloidea</taxon>
        <taxon>Trichostrongylidae</taxon>
        <taxon>Haemonchus</taxon>
    </lineage>
</organism>
<feature type="transmembrane region" description="Helical" evidence="6">
    <location>
        <begin position="112"/>
        <end position="132"/>
    </location>
</feature>
<sequence length="251" mass="29161">MYEYRIYVRFIYCIPSCVLYVYVLIALFKERRGAAGQFYSNVCVFINSLYMVQIANITNENSPWSGIYNRTPLRITSILHCFKVHFAFVQNYMSFFVSLYRMTVIVFPTTYVTIWNYGFPASVAITLLTPFISVHPLLTHSSHFVISKSTDCFDVISTAHVGAIMGDLFIFLTVLLVVTSLVNCVSVTLLFLRSKRYHDRAERNMFILAFLDFLIQLTFYVLYVSNVISAYFCFFSNNPPDYAKRRWCKGK</sequence>
<feature type="transmembrane region" description="Helical" evidence="6">
    <location>
        <begin position="38"/>
        <end position="57"/>
    </location>
</feature>
<dbReference type="OMA" id="ITSILHC"/>
<feature type="transmembrane region" description="Helical" evidence="6">
    <location>
        <begin position="77"/>
        <end position="100"/>
    </location>
</feature>
<evidence type="ECO:0000256" key="2">
    <source>
        <dbReference type="ARBA" id="ARBA00005692"/>
    </source>
</evidence>
<keyword evidence="7" id="KW-1185">Reference proteome</keyword>
<feature type="transmembrane region" description="Helical" evidence="6">
    <location>
        <begin position="168"/>
        <end position="192"/>
    </location>
</feature>
<dbReference type="OrthoDB" id="5873767at2759"/>
<name>A0A7I4Y2A8_HAECO</name>
<protein>
    <recommendedName>
        <fullName evidence="6">Serpentine receptor class gamma</fullName>
    </recommendedName>
</protein>
<dbReference type="WBParaSite" id="HCON_00042095-00001">
    <property type="protein sequence ID" value="HCON_00042095-00001"/>
    <property type="gene ID" value="HCON_00042095"/>
</dbReference>
<dbReference type="Proteomes" id="UP000025227">
    <property type="component" value="Unplaced"/>
</dbReference>
<evidence type="ECO:0000256" key="4">
    <source>
        <dbReference type="ARBA" id="ARBA00022989"/>
    </source>
</evidence>
<evidence type="ECO:0000313" key="8">
    <source>
        <dbReference type="WBParaSite" id="HCON_00042095-00001"/>
    </source>
</evidence>
<evidence type="ECO:0000313" key="7">
    <source>
        <dbReference type="Proteomes" id="UP000025227"/>
    </source>
</evidence>
<evidence type="ECO:0000256" key="5">
    <source>
        <dbReference type="ARBA" id="ARBA00023136"/>
    </source>
</evidence>
<comment type="similarity">
    <text evidence="2 6">Belongs to the nematode receptor-like protein srg family.</text>
</comment>
<keyword evidence="3 6" id="KW-0812">Transmembrane</keyword>
<dbReference type="AlphaFoldDB" id="A0A7I4Y2A8"/>
<dbReference type="PANTHER" id="PTHR31552">
    <property type="entry name" value="SERPENTINE RECEPTOR CLASS GAMMA"/>
    <property type="match status" value="1"/>
</dbReference>
<keyword evidence="5 6" id="KW-0472">Membrane</keyword>
<proteinExistence type="inferred from homology"/>
<dbReference type="Pfam" id="PF02118">
    <property type="entry name" value="Srg"/>
    <property type="match status" value="1"/>
</dbReference>
<evidence type="ECO:0000256" key="6">
    <source>
        <dbReference type="RuleBase" id="RU280813"/>
    </source>
</evidence>
<evidence type="ECO:0000256" key="1">
    <source>
        <dbReference type="ARBA" id="ARBA00004141"/>
    </source>
</evidence>
<dbReference type="GO" id="GO:0016020">
    <property type="term" value="C:membrane"/>
    <property type="evidence" value="ECO:0007669"/>
    <property type="project" value="UniProtKB-SubCell"/>
</dbReference>